<dbReference type="Gene3D" id="3.30.565.10">
    <property type="entry name" value="Histidine kinase-like ATPase, C-terminal domain"/>
    <property type="match status" value="1"/>
</dbReference>
<evidence type="ECO:0000259" key="2">
    <source>
        <dbReference type="PROSITE" id="PS50109"/>
    </source>
</evidence>
<dbReference type="CDD" id="cd00082">
    <property type="entry name" value="HisKA"/>
    <property type="match status" value="1"/>
</dbReference>
<dbReference type="InterPro" id="IPR011006">
    <property type="entry name" value="CheY-like_superfamily"/>
</dbReference>
<dbReference type="CDD" id="cd00156">
    <property type="entry name" value="REC"/>
    <property type="match status" value="1"/>
</dbReference>
<dbReference type="InterPro" id="IPR036890">
    <property type="entry name" value="HATPase_C_sf"/>
</dbReference>
<dbReference type="SMART" id="SM00388">
    <property type="entry name" value="HisKA"/>
    <property type="match status" value="1"/>
</dbReference>
<dbReference type="InterPro" id="IPR036097">
    <property type="entry name" value="HisK_dim/P_sf"/>
</dbReference>
<proteinExistence type="predicted"/>
<gene>
    <name evidence="4" type="ORF">SAMN04487947_0765</name>
</gene>
<dbReference type="Proteomes" id="UP000198531">
    <property type="component" value="Unassembled WGS sequence"/>
</dbReference>
<comment type="caution">
    <text evidence="1">Lacks conserved residue(s) required for the propagation of feature annotation.</text>
</comment>
<dbReference type="EMBL" id="FOYT01000001">
    <property type="protein sequence ID" value="SFR38690.1"/>
    <property type="molecule type" value="Genomic_DNA"/>
</dbReference>
<dbReference type="Pfam" id="PF00512">
    <property type="entry name" value="HisKA"/>
    <property type="match status" value="1"/>
</dbReference>
<sequence length="365" mass="38767">MDRRVRVLFVEGDEDPTAVSPHRLESGARGVEVDGVASPAASDLDPATYDCVVCNYALADGDGVGVVSKLRDAHPSLPVVVYTAVGDEAVARDALRAGASDYVVGDATGEEAGTEETTRTASDEAATLERRVVAAANADGADRTGERARTGGSTAAQLETLTRVLTHDIRNDLSVVVGWADVLRDAVDEDDEEVLDRILDNGRQTLELTDVARDAVEIIVGDGTEEVEPTRLEPVLRRTVQTRRETFGDAVVELDEVPTCRVAANSLLESVFRNLLNDAVANHAGTDPAVRVAGERDGDIVRVRIEGGATDPDGRRRRALGESELDSPATGISLFLVKTLVDAYGGDVRVEDADATVVVELRATD</sequence>
<accession>A0A1I6G962</accession>
<evidence type="ECO:0000256" key="1">
    <source>
        <dbReference type="PROSITE-ProRule" id="PRU00169"/>
    </source>
</evidence>
<evidence type="ECO:0000313" key="4">
    <source>
        <dbReference type="EMBL" id="SFR38690.1"/>
    </source>
</evidence>
<keyword evidence="5" id="KW-1185">Reference proteome</keyword>
<dbReference type="Pfam" id="PF00072">
    <property type="entry name" value="Response_reg"/>
    <property type="match status" value="1"/>
</dbReference>
<dbReference type="SUPFAM" id="SSF52172">
    <property type="entry name" value="CheY-like"/>
    <property type="match status" value="1"/>
</dbReference>
<protein>
    <submittedName>
        <fullName evidence="4">His Kinase A (Phospho-acceptor) domain-containing protein</fullName>
    </submittedName>
</protein>
<dbReference type="SUPFAM" id="SSF47384">
    <property type="entry name" value="Homodimeric domain of signal transducing histidine kinase"/>
    <property type="match status" value="1"/>
</dbReference>
<organism evidence="4 5">
    <name type="scientific">Halogeometricum rufum</name>
    <dbReference type="NCBI Taxonomy" id="553469"/>
    <lineage>
        <taxon>Archaea</taxon>
        <taxon>Methanobacteriati</taxon>
        <taxon>Methanobacteriota</taxon>
        <taxon>Stenosarchaea group</taxon>
        <taxon>Halobacteria</taxon>
        <taxon>Halobacteriales</taxon>
        <taxon>Haloferacaceae</taxon>
        <taxon>Halogeometricum</taxon>
    </lineage>
</organism>
<dbReference type="InterPro" id="IPR005467">
    <property type="entry name" value="His_kinase_dom"/>
</dbReference>
<dbReference type="OrthoDB" id="3369at2157"/>
<dbReference type="PROSITE" id="PS50110">
    <property type="entry name" value="RESPONSE_REGULATORY"/>
    <property type="match status" value="1"/>
</dbReference>
<evidence type="ECO:0000313" key="5">
    <source>
        <dbReference type="Proteomes" id="UP000198531"/>
    </source>
</evidence>
<dbReference type="AlphaFoldDB" id="A0A1I6G962"/>
<dbReference type="InterPro" id="IPR001789">
    <property type="entry name" value="Sig_transdc_resp-reg_receiver"/>
</dbReference>
<keyword evidence="4" id="KW-0808">Transferase</keyword>
<dbReference type="SUPFAM" id="SSF55874">
    <property type="entry name" value="ATPase domain of HSP90 chaperone/DNA topoisomerase II/histidine kinase"/>
    <property type="match status" value="1"/>
</dbReference>
<feature type="domain" description="Response regulatory" evidence="3">
    <location>
        <begin position="6"/>
        <end position="120"/>
    </location>
</feature>
<dbReference type="STRING" id="553469.SAMN04487947_0765"/>
<evidence type="ECO:0000259" key="3">
    <source>
        <dbReference type="PROSITE" id="PS50110"/>
    </source>
</evidence>
<dbReference type="InterPro" id="IPR003661">
    <property type="entry name" value="HisK_dim/P_dom"/>
</dbReference>
<feature type="domain" description="Histidine kinase" evidence="2">
    <location>
        <begin position="164"/>
        <end position="352"/>
    </location>
</feature>
<dbReference type="PROSITE" id="PS50109">
    <property type="entry name" value="HIS_KIN"/>
    <property type="match status" value="1"/>
</dbReference>
<keyword evidence="4" id="KW-0418">Kinase</keyword>
<reference evidence="5" key="1">
    <citation type="submission" date="2016-10" db="EMBL/GenBank/DDBJ databases">
        <authorList>
            <person name="Varghese N."/>
            <person name="Submissions S."/>
        </authorList>
    </citation>
    <scope>NUCLEOTIDE SEQUENCE [LARGE SCALE GENOMIC DNA]</scope>
    <source>
        <strain evidence="5">CGMCC 1.7736</strain>
    </source>
</reference>
<dbReference type="GO" id="GO:0000155">
    <property type="term" value="F:phosphorelay sensor kinase activity"/>
    <property type="evidence" value="ECO:0007669"/>
    <property type="project" value="InterPro"/>
</dbReference>
<name>A0A1I6G962_9EURY</name>
<dbReference type="RefSeq" id="WP_089804741.1">
    <property type="nucleotide sequence ID" value="NZ_FOYT01000001.1"/>
</dbReference>
<dbReference type="Gene3D" id="3.40.50.2300">
    <property type="match status" value="1"/>
</dbReference>